<evidence type="ECO:0000259" key="5">
    <source>
        <dbReference type="Pfam" id="PF08623"/>
    </source>
</evidence>
<accession>A0A0G2DRG7</accession>
<dbReference type="InterPro" id="IPR016024">
    <property type="entry name" value="ARM-type_fold"/>
</dbReference>
<feature type="region of interest" description="Disordered" evidence="4">
    <location>
        <begin position="363"/>
        <end position="400"/>
    </location>
</feature>
<reference evidence="6 7" key="1">
    <citation type="submission" date="2015-03" db="EMBL/GenBank/DDBJ databases">
        <authorList>
            <person name="Morales-Cruz A."/>
            <person name="Amrine K.C."/>
            <person name="Cantu D."/>
        </authorList>
    </citation>
    <scope>NUCLEOTIDE SEQUENCE [LARGE SCALE GENOMIC DNA]</scope>
    <source>
        <strain evidence="6">DS831</strain>
    </source>
</reference>
<comment type="caution">
    <text evidence="6">The sequence shown here is derived from an EMBL/GenBank/DDBJ whole genome shotgun (WGS) entry which is preliminary data.</text>
</comment>
<gene>
    <name evidence="6" type="ORF">UCDDS831_g08834</name>
</gene>
<proteinExistence type="inferred from homology"/>
<feature type="domain" description="TATA-binding protein interacting (TIP20)" evidence="5">
    <location>
        <begin position="1164"/>
        <end position="1337"/>
    </location>
</feature>
<name>A0A0G2DRG7_9PEZI</name>
<dbReference type="SUPFAM" id="SSF48371">
    <property type="entry name" value="ARM repeat"/>
    <property type="match status" value="1"/>
</dbReference>
<evidence type="ECO:0000256" key="4">
    <source>
        <dbReference type="SAM" id="MobiDB-lite"/>
    </source>
</evidence>
<feature type="compositionally biased region" description="Acidic residues" evidence="4">
    <location>
        <begin position="368"/>
        <end position="400"/>
    </location>
</feature>
<dbReference type="Pfam" id="PF25782">
    <property type="entry name" value="TPR_CAND1"/>
    <property type="match status" value="1"/>
</dbReference>
<dbReference type="GO" id="GO:0010265">
    <property type="term" value="P:SCF complex assembly"/>
    <property type="evidence" value="ECO:0007669"/>
    <property type="project" value="InterPro"/>
</dbReference>
<dbReference type="PANTHER" id="PTHR12696">
    <property type="entry name" value="TIP120"/>
    <property type="match status" value="1"/>
</dbReference>
<dbReference type="EMBL" id="LAQI01000282">
    <property type="protein sequence ID" value="KKY13597.1"/>
    <property type="molecule type" value="Genomic_DNA"/>
</dbReference>
<dbReference type="InterPro" id="IPR039852">
    <property type="entry name" value="CAND1/CAND2"/>
</dbReference>
<protein>
    <submittedName>
        <fullName evidence="6">Putative cullin binding protein</fullName>
    </submittedName>
</protein>
<organism evidence="6 7">
    <name type="scientific">Diplodia seriata</name>
    <dbReference type="NCBI Taxonomy" id="420778"/>
    <lineage>
        <taxon>Eukaryota</taxon>
        <taxon>Fungi</taxon>
        <taxon>Dikarya</taxon>
        <taxon>Ascomycota</taxon>
        <taxon>Pezizomycotina</taxon>
        <taxon>Dothideomycetes</taxon>
        <taxon>Dothideomycetes incertae sedis</taxon>
        <taxon>Botryosphaeriales</taxon>
        <taxon>Botryosphaeriaceae</taxon>
        <taxon>Diplodia</taxon>
    </lineage>
</organism>
<comment type="similarity">
    <text evidence="1">Belongs to the CAND family.</text>
</comment>
<keyword evidence="2" id="KW-0677">Repeat</keyword>
<dbReference type="InterPro" id="IPR011989">
    <property type="entry name" value="ARM-like"/>
</dbReference>
<evidence type="ECO:0000313" key="7">
    <source>
        <dbReference type="Proteomes" id="UP000034182"/>
    </source>
</evidence>
<evidence type="ECO:0000256" key="1">
    <source>
        <dbReference type="ARBA" id="ARBA00007657"/>
    </source>
</evidence>
<keyword evidence="3" id="KW-0833">Ubl conjugation pathway</keyword>
<evidence type="ECO:0000313" key="6">
    <source>
        <dbReference type="EMBL" id="KKY13597.1"/>
    </source>
</evidence>
<feature type="region of interest" description="Disordered" evidence="4">
    <location>
        <begin position="473"/>
        <end position="496"/>
    </location>
</feature>
<dbReference type="InterPro" id="IPR013932">
    <property type="entry name" value="TATA-bd_TIP120"/>
</dbReference>
<evidence type="ECO:0000256" key="2">
    <source>
        <dbReference type="ARBA" id="ARBA00022737"/>
    </source>
</evidence>
<reference evidence="6 7" key="2">
    <citation type="submission" date="2015-05" db="EMBL/GenBank/DDBJ databases">
        <title>Distinctive expansion of gene families associated with plant cell wall degradation and secondary metabolism in the genomes of grapevine trunk pathogens.</title>
        <authorList>
            <person name="Lawrence D.P."/>
            <person name="Travadon R."/>
            <person name="Rolshausen P.E."/>
            <person name="Baumgartner K."/>
        </authorList>
    </citation>
    <scope>NUCLEOTIDE SEQUENCE [LARGE SCALE GENOMIC DNA]</scope>
    <source>
        <strain evidence="6">DS831</strain>
    </source>
</reference>
<evidence type="ECO:0000256" key="3">
    <source>
        <dbReference type="ARBA" id="ARBA00022786"/>
    </source>
</evidence>
<sequence>MSSAYDGRIPSAQDVGRLLNKLYDQDPDLRYMALNDLQAMMQSGHPGFLQHDYTTAAKLIDGFLHTLNDTSAEVQNQTVKCLGPFVAKVPETIISPLIDRVSQVSTTNTVDNSIPALALRNIVVSLPKPVAGIPRNQYVVGAYTSVSKVLIPRLVGFNVVPPGKQGLPSVPKSLLEDDIAKGTDSTAIDVLIEVARCFGPMLQEPELVALQHTVMKIIQSDRAGPVLKKKAVTAVSTLAIYFSEQTLSNLVSGIIESMRDAHITRAKRKVYINVLGAMARSVPKKFGPYLKTLAPFVLSAVSQSELDEELEAWDGEEERDLEADEVREAALVALESFLGSCSQEMRVFTDEGIEAGTRFLKYDPNLATDDDEDMDDEEEDAEGLDDEDFEEEAQFDDEDDASWKVRRCAAKVLHTVIVTRSQGDLLEDGTLYERVAPALIPRFKEREESVRLEVLATLSSLVQQSKPEVLSTARANREASNLGLMGPPPSRKRRRVGSDASMFDLHTNASLYAGIASANGDSQPLSGPQESLAAMVPDIVKGALPLLKTGTLPTKQAIISLLKEIVITEGGGLSDYLDQIVDPLVEASKVTNSSTGGSSASSATGNTLRIEALVLLHAIAETHAPALLQPYLPKIVPALDTAAKERYSKVSAEALASVEGFIKAFTPPRASAGAAENKPYLEQLFDILVNRISANDADVEARRRAIHVLGLLIGRSSGTEDFLSQDKKKAGIELLGQRLKQETTRLASVRAIEIATGLAQNSAEFSPEWIQEVALELGAQLRKASRSLRGSSLIALRTIVINPVTRAHLDAKTTKEIEEMLLPPIKNTDLHLMGPALIILATFVSNDPSNVVNDQLVDALKEVVTSTITGSALDALLALVRAVAEKSAGGALMKSLLRDVGIAGNPDLIGKVIGTLLVYSKSGIDVKLEDFVQELQTAADEKRKCLALAVLGEGGLRLGQESPLDPKLFVARFKDGGQVPLAAAVALGRAGSSNVKTYLPFIISTLNQPDAKTYLLLHSIREILQYRSADADLLPFAQDLWQHILKASQQEDNRAVGAECIGRLTIIEPKTFLPQLQVITHCNQTSRHANATRKKFLGEADATARAMVISALRYTFADTDETYDDFLRPIVIPMLAAMLQETDLDNQRLALTTMSSAVHNKPELVLPHLTELLPLVMSQTQVKPELIREVQMGPFKHKVDDGLEVRKSAYETLYTLLETAVARLNLADFFERIIAGITDEHDVRTLCNLMLTKLVHLAPDETKQRLTTISEHFKAVISTKAKENAVKQEIEKIEKSAKGVIKVSIDINKSLNVGSVEGGSVEDPNHKAWQSYWEWVKKEHAAPLKTVEEESRAERDR</sequence>
<dbReference type="Pfam" id="PF08623">
    <property type="entry name" value="TIP120"/>
    <property type="match status" value="1"/>
</dbReference>
<dbReference type="Gene3D" id="1.25.10.10">
    <property type="entry name" value="Leucine-rich Repeat Variant"/>
    <property type="match status" value="1"/>
</dbReference>
<dbReference type="Proteomes" id="UP000034182">
    <property type="component" value="Unassembled WGS sequence"/>
</dbReference>